<keyword evidence="5 6" id="KW-0234">DNA repair</keyword>
<name>A0ABW7CEW5_9CYAN</name>
<comment type="subunit">
    <text evidence="6">Homotetramer. Forms an RuvA(8)-RuvB(12)-Holliday junction (HJ) complex. HJ DNA is sandwiched between 2 RuvA tetramers; dsDNA enters through RuvA and exits via RuvB. An RuvB hexamer assembles on each DNA strand where it exits the tetramer. Each RuvB hexamer is contacted by two RuvA subunits (via domain III) on 2 adjacent RuvB subunits; this complex drives branch migration. In the full resolvosome a probable DNA-RuvA(4)-RuvB(12)-RuvC(2) complex forms which resolves the HJ.</text>
</comment>
<protein>
    <recommendedName>
        <fullName evidence="6">Holliday junction branch migration complex subunit RuvA</fullName>
    </recommendedName>
</protein>
<gene>
    <name evidence="6 8" type="primary">ruvA</name>
    <name evidence="8" type="ORF">VPK24_18250</name>
</gene>
<evidence type="ECO:0000256" key="4">
    <source>
        <dbReference type="ARBA" id="ARBA00023172"/>
    </source>
</evidence>
<keyword evidence="4 6" id="KW-0233">DNA recombination</keyword>
<feature type="domain" description="Helix-hairpin-helix DNA-binding motif class 1" evidence="7">
    <location>
        <begin position="111"/>
        <end position="130"/>
    </location>
</feature>
<dbReference type="InterPro" id="IPR000085">
    <property type="entry name" value="RuvA"/>
</dbReference>
<dbReference type="CDD" id="cd14332">
    <property type="entry name" value="UBA_RuvA_C"/>
    <property type="match status" value="1"/>
</dbReference>
<evidence type="ECO:0000256" key="6">
    <source>
        <dbReference type="HAMAP-Rule" id="MF_00031"/>
    </source>
</evidence>
<dbReference type="NCBIfam" id="TIGR00084">
    <property type="entry name" value="ruvA"/>
    <property type="match status" value="1"/>
</dbReference>
<comment type="caution">
    <text evidence="6">Lacks conserved residue(s) required for the propagation of feature annotation.</text>
</comment>
<keyword evidence="1 6" id="KW-0963">Cytoplasm</keyword>
<dbReference type="Proteomes" id="UP001604335">
    <property type="component" value="Unassembled WGS sequence"/>
</dbReference>
<evidence type="ECO:0000313" key="8">
    <source>
        <dbReference type="EMBL" id="MFG3819591.1"/>
    </source>
</evidence>
<dbReference type="InterPro" id="IPR011114">
    <property type="entry name" value="RuvA_C"/>
</dbReference>
<keyword evidence="9" id="KW-1185">Reference proteome</keyword>
<evidence type="ECO:0000259" key="7">
    <source>
        <dbReference type="SMART" id="SM00278"/>
    </source>
</evidence>
<evidence type="ECO:0000313" key="9">
    <source>
        <dbReference type="Proteomes" id="UP001604335"/>
    </source>
</evidence>
<comment type="similarity">
    <text evidence="6">Belongs to the RuvA family.</text>
</comment>
<dbReference type="GO" id="GO:0016787">
    <property type="term" value="F:hydrolase activity"/>
    <property type="evidence" value="ECO:0007669"/>
    <property type="project" value="UniProtKB-KW"/>
</dbReference>
<dbReference type="InterPro" id="IPR010994">
    <property type="entry name" value="RuvA_2-like"/>
</dbReference>
<dbReference type="HAMAP" id="MF_00031">
    <property type="entry name" value="DNA_HJ_migration_RuvA"/>
    <property type="match status" value="1"/>
</dbReference>
<dbReference type="InterPro" id="IPR013849">
    <property type="entry name" value="DNA_helicase_Holl-junc_RuvA_I"/>
</dbReference>
<organism evidence="8 9">
    <name type="scientific">Limnothrix redekei LRLZ20PSL1</name>
    <dbReference type="NCBI Taxonomy" id="3112953"/>
    <lineage>
        <taxon>Bacteria</taxon>
        <taxon>Bacillati</taxon>
        <taxon>Cyanobacteriota</taxon>
        <taxon>Cyanophyceae</taxon>
        <taxon>Pseudanabaenales</taxon>
        <taxon>Pseudanabaenaceae</taxon>
        <taxon>Limnothrix</taxon>
    </lineage>
</organism>
<evidence type="ECO:0000256" key="1">
    <source>
        <dbReference type="ARBA" id="ARBA00022490"/>
    </source>
</evidence>
<keyword evidence="3 6" id="KW-0238">DNA-binding</keyword>
<dbReference type="GO" id="GO:0003678">
    <property type="term" value="F:DNA helicase activity"/>
    <property type="evidence" value="ECO:0007669"/>
    <property type="project" value="UniProtKB-EC"/>
</dbReference>
<dbReference type="RefSeq" id="WP_099533227.1">
    <property type="nucleotide sequence ID" value="NZ_JAZAQF010000095.1"/>
</dbReference>
<keyword evidence="2 6" id="KW-0227">DNA damage</keyword>
<comment type="function">
    <text evidence="6">The RuvA-RuvB-RuvC complex processes Holliday junction (HJ) DNA during genetic recombination and DNA repair, while the RuvA-RuvB complex plays an important role in the rescue of blocked DNA replication forks via replication fork reversal (RFR). RuvA specifically binds to HJ cruciform DNA, conferring on it an open structure. The RuvB hexamer acts as an ATP-dependent pump, pulling dsDNA into and through the RuvAB complex. HJ branch migration allows RuvC to scan DNA until it finds its consensus sequence, where it cleaves and resolves the cruciform DNA.</text>
</comment>
<accession>A0ABW7CEW5</accession>
<dbReference type="Pfam" id="PF14520">
    <property type="entry name" value="HHH_5"/>
    <property type="match status" value="1"/>
</dbReference>
<dbReference type="InterPro" id="IPR036267">
    <property type="entry name" value="RuvA_C_sf"/>
</dbReference>
<comment type="caution">
    <text evidence="8">The sequence shown here is derived from an EMBL/GenBank/DDBJ whole genome shotgun (WGS) entry which is preliminary data.</text>
</comment>
<dbReference type="EMBL" id="JAZAQF010000095">
    <property type="protein sequence ID" value="MFG3819591.1"/>
    <property type="molecule type" value="Genomic_DNA"/>
</dbReference>
<dbReference type="SUPFAM" id="SSF47781">
    <property type="entry name" value="RuvA domain 2-like"/>
    <property type="match status" value="1"/>
</dbReference>
<dbReference type="SMART" id="SM00278">
    <property type="entry name" value="HhH1"/>
    <property type="match status" value="2"/>
</dbReference>
<reference evidence="9" key="1">
    <citation type="journal article" date="2024" name="Algal Res.">
        <title>Biochemical, toxicological and genomic investigation of a high-biomass producing Limnothrix strain isolated from Italian shallow drinking water reservoir.</title>
        <authorList>
            <person name="Simonazzi M."/>
            <person name="Shishido T.K."/>
            <person name="Delbaje E."/>
            <person name="Wahlsten M."/>
            <person name="Fewer D.P."/>
            <person name="Sivonen K."/>
            <person name="Pezzolesi L."/>
            <person name="Pistocchi R."/>
        </authorList>
    </citation>
    <scope>NUCLEOTIDE SEQUENCE [LARGE SCALE GENOMIC DNA]</scope>
    <source>
        <strain evidence="9">LRLZ20PSL1</strain>
    </source>
</reference>
<feature type="domain" description="Helix-hairpin-helix DNA-binding motif class 1" evidence="7">
    <location>
        <begin position="76"/>
        <end position="95"/>
    </location>
</feature>
<dbReference type="SUPFAM" id="SSF46929">
    <property type="entry name" value="DNA helicase RuvA subunit, C-terminal domain"/>
    <property type="match status" value="1"/>
</dbReference>
<sequence length="209" mass="22732">MIGSLRGQVLALQVQGNRAIGLLDVAQVGYEVQLLPRSTMEWMIGETVQVFTHLQLRDDRWLLFGFATVAERDLFRQLIAVNGVGPQLAIALLDRLELPVLIQAIVSGNANLLAKTPGIGPKTAGRIALELKTKLAEWRDQSGLSTTPAAGPVGLVREDVEMTLLALGYSDREVTQALEAVGQQTALSKEGDPERWIREAIAWLSQSAL</sequence>
<dbReference type="InterPro" id="IPR003583">
    <property type="entry name" value="Hlx-hairpin-Hlx_DNA-bd_motif"/>
</dbReference>
<dbReference type="Pfam" id="PF01330">
    <property type="entry name" value="RuvA_N"/>
    <property type="match status" value="1"/>
</dbReference>
<feature type="region of interest" description="Domain III" evidence="6">
    <location>
        <begin position="157"/>
        <end position="209"/>
    </location>
</feature>
<comment type="subcellular location">
    <subcellularLocation>
        <location evidence="6">Cytoplasm</location>
    </subcellularLocation>
</comment>
<evidence type="ECO:0000256" key="5">
    <source>
        <dbReference type="ARBA" id="ARBA00023204"/>
    </source>
</evidence>
<dbReference type="SUPFAM" id="SSF50249">
    <property type="entry name" value="Nucleic acid-binding proteins"/>
    <property type="match status" value="1"/>
</dbReference>
<proteinExistence type="inferred from homology"/>
<keyword evidence="8" id="KW-0378">Hydrolase</keyword>
<dbReference type="Pfam" id="PF07499">
    <property type="entry name" value="RuvA_C"/>
    <property type="match status" value="1"/>
</dbReference>
<comment type="domain">
    <text evidence="6">Has three domains with a flexible linker between the domains II and III and assumes an 'L' shape. Domain III is highly mobile and contacts RuvB.</text>
</comment>
<dbReference type="InterPro" id="IPR012340">
    <property type="entry name" value="NA-bd_OB-fold"/>
</dbReference>
<dbReference type="Gene3D" id="2.40.50.140">
    <property type="entry name" value="Nucleic acid-binding proteins"/>
    <property type="match status" value="1"/>
</dbReference>
<evidence type="ECO:0000256" key="2">
    <source>
        <dbReference type="ARBA" id="ARBA00022763"/>
    </source>
</evidence>
<evidence type="ECO:0000256" key="3">
    <source>
        <dbReference type="ARBA" id="ARBA00023125"/>
    </source>
</evidence>
<dbReference type="Gene3D" id="1.10.150.20">
    <property type="entry name" value="5' to 3' exonuclease, C-terminal subdomain"/>
    <property type="match status" value="1"/>
</dbReference>